<dbReference type="PROSITE" id="PS50106">
    <property type="entry name" value="PDZ"/>
    <property type="match status" value="1"/>
</dbReference>
<dbReference type="CDD" id="cd06768">
    <property type="entry name" value="PDZ_NHERF-like"/>
    <property type="match status" value="1"/>
</dbReference>
<name>A0AAD4K9R6_9MUSC</name>
<reference evidence="4" key="1">
    <citation type="journal article" date="2021" name="Mol. Ecol. Resour.">
        <title>Phylogenomic analyses of the genus Drosophila reveals genomic signals of climate adaptation.</title>
        <authorList>
            <person name="Li F."/>
            <person name="Rane R.V."/>
            <person name="Luria V."/>
            <person name="Xiong Z."/>
            <person name="Chen J."/>
            <person name="Li Z."/>
            <person name="Catullo R.A."/>
            <person name="Griffin P.C."/>
            <person name="Schiffer M."/>
            <person name="Pearce S."/>
            <person name="Lee S.F."/>
            <person name="McElroy K."/>
            <person name="Stocker A."/>
            <person name="Shirriffs J."/>
            <person name="Cockerell F."/>
            <person name="Coppin C."/>
            <person name="Sgro C.M."/>
            <person name="Karger A."/>
            <person name="Cain J.W."/>
            <person name="Weber J.A."/>
            <person name="Santpere G."/>
            <person name="Kirschner M.W."/>
            <person name="Hoffmann A.A."/>
            <person name="Oakeshott J.G."/>
            <person name="Zhang G."/>
        </authorList>
    </citation>
    <scope>NUCLEOTIDE SEQUENCE</scope>
    <source>
        <strain evidence="4">BGI-SZ-2011g</strain>
    </source>
</reference>
<gene>
    <name evidence="4" type="ORF">KR093_005564</name>
</gene>
<dbReference type="Pfam" id="PF00595">
    <property type="entry name" value="PDZ"/>
    <property type="match status" value="1"/>
</dbReference>
<dbReference type="InterPro" id="IPR001478">
    <property type="entry name" value="PDZ"/>
</dbReference>
<dbReference type="Gene3D" id="2.30.42.10">
    <property type="match status" value="1"/>
</dbReference>
<dbReference type="AlphaFoldDB" id="A0AAD4K9R6"/>
<dbReference type="PANTHER" id="PTHR14191:SF28">
    <property type="entry name" value="GH04176P-RELATED"/>
    <property type="match status" value="1"/>
</dbReference>
<feature type="compositionally biased region" description="Low complexity" evidence="2">
    <location>
        <begin position="210"/>
        <end position="221"/>
    </location>
</feature>
<evidence type="ECO:0000256" key="2">
    <source>
        <dbReference type="SAM" id="MobiDB-lite"/>
    </source>
</evidence>
<feature type="compositionally biased region" description="Polar residues" evidence="2">
    <location>
        <begin position="167"/>
        <end position="181"/>
    </location>
</feature>
<sequence length="320" mass="33019">MSAQNTPKMPTPPTLPPGVTKTCHIVKRPDFDGYGFNLHSEKVKPGQFIGKVDANSPAEAAGLKEGDRILEVNGVSIGSETHKQVVARIKAIANEVRLLLIDVDGKAAVEPATTMTTAPDTAAAATSNCNGSESNGGSPPSYEGTKQELPGVSANISSISVVSTKRVSNASSIQSGSTVNASDMDVVDRATPSTPPAVAPPPATQNGNKSPPMSNNNMMMSTPPPPSATVANVNNNGNVYSSNSSTAAHQSNNITNGNGSGNGSSSPTTAANNVGMNRAGSLNLPLTVAEMRAKLASKKKYDPKNESVDLKKKFDIIQKL</sequence>
<evidence type="ECO:0000259" key="3">
    <source>
        <dbReference type="PROSITE" id="PS50106"/>
    </source>
</evidence>
<organism evidence="4 5">
    <name type="scientific">Drosophila rubida</name>
    <dbReference type="NCBI Taxonomy" id="30044"/>
    <lineage>
        <taxon>Eukaryota</taxon>
        <taxon>Metazoa</taxon>
        <taxon>Ecdysozoa</taxon>
        <taxon>Arthropoda</taxon>
        <taxon>Hexapoda</taxon>
        <taxon>Insecta</taxon>
        <taxon>Pterygota</taxon>
        <taxon>Neoptera</taxon>
        <taxon>Endopterygota</taxon>
        <taxon>Diptera</taxon>
        <taxon>Brachycera</taxon>
        <taxon>Muscomorpha</taxon>
        <taxon>Ephydroidea</taxon>
        <taxon>Drosophilidae</taxon>
        <taxon>Drosophila</taxon>
    </lineage>
</organism>
<feature type="compositionally biased region" description="Low complexity" evidence="2">
    <location>
        <begin position="118"/>
        <end position="144"/>
    </location>
</feature>
<feature type="compositionally biased region" description="Pro residues" evidence="2">
    <location>
        <begin position="193"/>
        <end position="203"/>
    </location>
</feature>
<dbReference type="InterPro" id="IPR051067">
    <property type="entry name" value="NHER"/>
</dbReference>
<dbReference type="GO" id="GO:0016324">
    <property type="term" value="C:apical plasma membrane"/>
    <property type="evidence" value="ECO:0007669"/>
    <property type="project" value="TreeGrafter"/>
</dbReference>
<evidence type="ECO:0000313" key="4">
    <source>
        <dbReference type="EMBL" id="KAH8384690.1"/>
    </source>
</evidence>
<dbReference type="GO" id="GO:0043495">
    <property type="term" value="F:protein-membrane adaptor activity"/>
    <property type="evidence" value="ECO:0007669"/>
    <property type="project" value="TreeGrafter"/>
</dbReference>
<dbReference type="GO" id="GO:0072659">
    <property type="term" value="P:protein localization to plasma membrane"/>
    <property type="evidence" value="ECO:0007669"/>
    <property type="project" value="TreeGrafter"/>
</dbReference>
<proteinExistence type="predicted"/>
<evidence type="ECO:0000313" key="5">
    <source>
        <dbReference type="Proteomes" id="UP001200034"/>
    </source>
</evidence>
<dbReference type="PANTHER" id="PTHR14191">
    <property type="entry name" value="PDZ DOMAIN CONTAINING PROTEIN"/>
    <property type="match status" value="1"/>
</dbReference>
<dbReference type="InterPro" id="IPR036034">
    <property type="entry name" value="PDZ_sf"/>
</dbReference>
<keyword evidence="1" id="KW-0677">Repeat</keyword>
<dbReference type="FunFam" id="2.30.42.10:FF:000245">
    <property type="entry name" value="Sip1"/>
    <property type="match status" value="1"/>
</dbReference>
<dbReference type="SMART" id="SM00228">
    <property type="entry name" value="PDZ"/>
    <property type="match status" value="1"/>
</dbReference>
<dbReference type="Proteomes" id="UP001200034">
    <property type="component" value="Unassembled WGS sequence"/>
</dbReference>
<evidence type="ECO:0000256" key="1">
    <source>
        <dbReference type="ARBA" id="ARBA00022737"/>
    </source>
</evidence>
<dbReference type="SUPFAM" id="SSF50156">
    <property type="entry name" value="PDZ domain-like"/>
    <property type="match status" value="1"/>
</dbReference>
<feature type="domain" description="PDZ" evidence="3">
    <location>
        <begin position="22"/>
        <end position="104"/>
    </location>
</feature>
<accession>A0AAD4K9R6</accession>
<comment type="caution">
    <text evidence="4">The sequence shown here is derived from an EMBL/GenBank/DDBJ whole genome shotgun (WGS) entry which is preliminary data.</text>
</comment>
<protein>
    <recommendedName>
        <fullName evidence="3">PDZ domain-containing protein</fullName>
    </recommendedName>
</protein>
<feature type="region of interest" description="Disordered" evidence="2">
    <location>
        <begin position="118"/>
        <end position="148"/>
    </location>
</feature>
<feature type="region of interest" description="Disordered" evidence="2">
    <location>
        <begin position="167"/>
        <end position="277"/>
    </location>
</feature>
<dbReference type="EMBL" id="JAJJHW010000681">
    <property type="protein sequence ID" value="KAH8384690.1"/>
    <property type="molecule type" value="Genomic_DNA"/>
</dbReference>
<feature type="compositionally biased region" description="Low complexity" evidence="2">
    <location>
        <begin position="228"/>
        <end position="257"/>
    </location>
</feature>
<keyword evidence="5" id="KW-1185">Reference proteome</keyword>